<sequence>MLNNVGDIIHASCSCPAGSDPICTCKHTAALCYELEDFVKLFVLPEDIPSCTCMYIFKLRHKANNLNKVCDTERAFAETFLCELEQWIKESNPSKKLLINTVASQDAPVKTLVYVNPLYDYVEKVKNNITNISHSNSMTNKTELKNCFKVTEDEQLLIQVNTLPQSRLPDWFTSRQLRITGYIVSRFVSVMCLGSNKQ</sequence>
<name>A0ABD3XES7_SINWO</name>
<reference evidence="3 4" key="1">
    <citation type="submission" date="2024-11" db="EMBL/GenBank/DDBJ databases">
        <title>Chromosome-level genome assembly of the freshwater bivalve Anodonta woodiana.</title>
        <authorList>
            <person name="Chen X."/>
        </authorList>
    </citation>
    <scope>NUCLEOTIDE SEQUENCE [LARGE SCALE GENOMIC DNA]</scope>
    <source>
        <strain evidence="3">MN2024</strain>
        <tissue evidence="3">Gills</tissue>
    </source>
</reference>
<accession>A0ABD3XES7</accession>
<dbReference type="PROSITE" id="PS50966">
    <property type="entry name" value="ZF_SWIM"/>
    <property type="match status" value="1"/>
</dbReference>
<gene>
    <name evidence="3" type="ORF">ACJMK2_030351</name>
</gene>
<protein>
    <recommendedName>
        <fullName evidence="2">SWIM-type domain-containing protein</fullName>
    </recommendedName>
</protein>
<comment type="caution">
    <text evidence="3">The sequence shown here is derived from an EMBL/GenBank/DDBJ whole genome shotgun (WGS) entry which is preliminary data.</text>
</comment>
<dbReference type="InterPro" id="IPR007527">
    <property type="entry name" value="Znf_SWIM"/>
</dbReference>
<evidence type="ECO:0000259" key="2">
    <source>
        <dbReference type="PROSITE" id="PS50966"/>
    </source>
</evidence>
<feature type="domain" description="SWIM-type" evidence="2">
    <location>
        <begin position="5"/>
        <end position="36"/>
    </location>
</feature>
<evidence type="ECO:0000313" key="3">
    <source>
        <dbReference type="EMBL" id="KAL3884131.1"/>
    </source>
</evidence>
<organism evidence="3 4">
    <name type="scientific">Sinanodonta woodiana</name>
    <name type="common">Chinese pond mussel</name>
    <name type="synonym">Anodonta woodiana</name>
    <dbReference type="NCBI Taxonomy" id="1069815"/>
    <lineage>
        <taxon>Eukaryota</taxon>
        <taxon>Metazoa</taxon>
        <taxon>Spiralia</taxon>
        <taxon>Lophotrochozoa</taxon>
        <taxon>Mollusca</taxon>
        <taxon>Bivalvia</taxon>
        <taxon>Autobranchia</taxon>
        <taxon>Heteroconchia</taxon>
        <taxon>Palaeoheterodonta</taxon>
        <taxon>Unionida</taxon>
        <taxon>Unionoidea</taxon>
        <taxon>Unionidae</taxon>
        <taxon>Unioninae</taxon>
        <taxon>Sinanodonta</taxon>
    </lineage>
</organism>
<dbReference type="AlphaFoldDB" id="A0ABD3XES7"/>
<keyword evidence="1" id="KW-0862">Zinc</keyword>
<keyword evidence="4" id="KW-1185">Reference proteome</keyword>
<dbReference type="EMBL" id="JBJQND010000003">
    <property type="protein sequence ID" value="KAL3884131.1"/>
    <property type="molecule type" value="Genomic_DNA"/>
</dbReference>
<proteinExistence type="predicted"/>
<dbReference type="Proteomes" id="UP001634394">
    <property type="component" value="Unassembled WGS sequence"/>
</dbReference>
<dbReference type="GO" id="GO:0008270">
    <property type="term" value="F:zinc ion binding"/>
    <property type="evidence" value="ECO:0007669"/>
    <property type="project" value="UniProtKB-KW"/>
</dbReference>
<evidence type="ECO:0000313" key="4">
    <source>
        <dbReference type="Proteomes" id="UP001634394"/>
    </source>
</evidence>
<evidence type="ECO:0000256" key="1">
    <source>
        <dbReference type="PROSITE-ProRule" id="PRU00325"/>
    </source>
</evidence>
<keyword evidence="1" id="KW-0863">Zinc-finger</keyword>
<keyword evidence="1" id="KW-0479">Metal-binding</keyword>